<keyword evidence="1" id="KW-0328">Glycosyltransferase</keyword>
<evidence type="ECO:0000313" key="1">
    <source>
        <dbReference type="EMBL" id="SDZ76180.1"/>
    </source>
</evidence>
<dbReference type="Gene3D" id="3.30.1310.20">
    <property type="entry name" value="PRTase-like"/>
    <property type="match status" value="1"/>
</dbReference>
<dbReference type="OrthoDB" id="56536at2157"/>
<dbReference type="EMBL" id="FNQT01000001">
    <property type="protein sequence ID" value="SDZ76180.1"/>
    <property type="molecule type" value="Genomic_DNA"/>
</dbReference>
<dbReference type="RefSeq" id="WP_092629841.1">
    <property type="nucleotide sequence ID" value="NZ_FNQT01000001.1"/>
</dbReference>
<dbReference type="Gene3D" id="3.40.50.2020">
    <property type="match status" value="1"/>
</dbReference>
<dbReference type="AlphaFoldDB" id="A0A1H3VN35"/>
<proteinExistence type="predicted"/>
<name>A0A1H3VN35_9EURY</name>
<dbReference type="InterPro" id="IPR029057">
    <property type="entry name" value="PRTase-like"/>
</dbReference>
<reference evidence="1 2" key="1">
    <citation type="submission" date="2016-10" db="EMBL/GenBank/DDBJ databases">
        <authorList>
            <person name="de Groot N.N."/>
        </authorList>
    </citation>
    <scope>NUCLEOTIDE SEQUENCE [LARGE SCALE GENOMIC DNA]</scope>
    <source>
        <strain evidence="1 2">CGMCC 1.8712</strain>
    </source>
</reference>
<sequence>MYEDRTTAGRALVDRLAERSLRPDVVFALPTAGRPVARPIADQFDATLGVMAAAPIRSRDDPSLPVGAVTDTGHAWVDDRLVEAFGVDDDRLDAETQRAFREARTERDGVESTPTPAGTVALVADGLVNGMAMKACASALGRVDGCDVVSAAPVGLPETVAELHALADDVVVAQRTRRENLLEPMYAASDAE</sequence>
<dbReference type="Proteomes" id="UP000236755">
    <property type="component" value="Unassembled WGS sequence"/>
</dbReference>
<evidence type="ECO:0000313" key="2">
    <source>
        <dbReference type="Proteomes" id="UP000236755"/>
    </source>
</evidence>
<dbReference type="SUPFAM" id="SSF53271">
    <property type="entry name" value="PRTase-like"/>
    <property type="match status" value="1"/>
</dbReference>
<organism evidence="1 2">
    <name type="scientific">Haloplanus vescus</name>
    <dbReference type="NCBI Taxonomy" id="555874"/>
    <lineage>
        <taxon>Archaea</taxon>
        <taxon>Methanobacteriati</taxon>
        <taxon>Methanobacteriota</taxon>
        <taxon>Stenosarchaea group</taxon>
        <taxon>Halobacteria</taxon>
        <taxon>Halobacteriales</taxon>
        <taxon>Haloferacaceae</taxon>
        <taxon>Haloplanus</taxon>
    </lineage>
</organism>
<accession>A0A1H3VN35</accession>
<dbReference type="STRING" id="555874.SAMN04488065_0108"/>
<keyword evidence="1" id="KW-0808">Transferase</keyword>
<gene>
    <name evidence="1" type="ORF">SAMN04488065_0108</name>
</gene>
<dbReference type="GO" id="GO:0016757">
    <property type="term" value="F:glycosyltransferase activity"/>
    <property type="evidence" value="ECO:0007669"/>
    <property type="project" value="UniProtKB-KW"/>
</dbReference>
<protein>
    <submittedName>
        <fullName evidence="1">Predicted phosphoribosyltransferase</fullName>
    </submittedName>
</protein>
<keyword evidence="2" id="KW-1185">Reference proteome</keyword>